<dbReference type="Gene3D" id="3.10.180.10">
    <property type="entry name" value="2,3-Dihydroxybiphenyl 1,2-Dioxygenase, domain 1"/>
    <property type="match status" value="1"/>
</dbReference>
<reference evidence="1 2" key="1">
    <citation type="submission" date="2014-10" db="EMBL/GenBank/DDBJ databases">
        <title>Genome sequence of Novosphingobium malaysiense MUSC 273(T).</title>
        <authorList>
            <person name="Lee L.-H."/>
        </authorList>
    </citation>
    <scope>NUCLEOTIDE SEQUENCE [LARGE SCALE GENOMIC DNA]</scope>
    <source>
        <strain evidence="1 2">MUSC 273</strain>
    </source>
</reference>
<name>A0A0B1ZWJ6_9SPHN</name>
<proteinExistence type="predicted"/>
<dbReference type="STRING" id="1348853.LK12_04545"/>
<evidence type="ECO:0000313" key="2">
    <source>
        <dbReference type="Proteomes" id="UP000031057"/>
    </source>
</evidence>
<sequence length="165" mass="18389">MIKHPAQPFAPGMLCKEHSHSAWVTNDLDRALDVFRGRYGVKAFSFIEGPSPEGGHIKVAFAWAGGQILEIICASGPGFDFYNDMLPDGEFAIRFHHLGFLIEDEAGWKQLERELADGAWPIAYSTLTGEFIDAYYIEAPELGHYLEYVRPFQAGEAFYSAVPVS</sequence>
<comment type="caution">
    <text evidence="1">The sequence shown here is derived from an EMBL/GenBank/DDBJ whole genome shotgun (WGS) entry which is preliminary data.</text>
</comment>
<accession>A0A0B1ZWJ6</accession>
<organism evidence="1 2">
    <name type="scientific">Novosphingobium malaysiense</name>
    <dbReference type="NCBI Taxonomy" id="1348853"/>
    <lineage>
        <taxon>Bacteria</taxon>
        <taxon>Pseudomonadati</taxon>
        <taxon>Pseudomonadota</taxon>
        <taxon>Alphaproteobacteria</taxon>
        <taxon>Sphingomonadales</taxon>
        <taxon>Sphingomonadaceae</taxon>
        <taxon>Novosphingobium</taxon>
    </lineage>
</organism>
<protein>
    <recommendedName>
        <fullName evidence="3">VOC domain-containing protein</fullName>
    </recommendedName>
</protein>
<evidence type="ECO:0008006" key="3">
    <source>
        <dbReference type="Google" id="ProtNLM"/>
    </source>
</evidence>
<dbReference type="EMBL" id="JTDI01000001">
    <property type="protein sequence ID" value="KHK93527.1"/>
    <property type="molecule type" value="Genomic_DNA"/>
</dbReference>
<gene>
    <name evidence="1" type="ORF">LK12_04545</name>
</gene>
<dbReference type="Proteomes" id="UP000031057">
    <property type="component" value="Unassembled WGS sequence"/>
</dbReference>
<dbReference type="AlphaFoldDB" id="A0A0B1ZWJ6"/>
<evidence type="ECO:0000313" key="1">
    <source>
        <dbReference type="EMBL" id="KHK93527.1"/>
    </source>
</evidence>
<dbReference type="SUPFAM" id="SSF54593">
    <property type="entry name" value="Glyoxalase/Bleomycin resistance protein/Dihydroxybiphenyl dioxygenase"/>
    <property type="match status" value="1"/>
</dbReference>
<dbReference type="InterPro" id="IPR029068">
    <property type="entry name" value="Glyas_Bleomycin-R_OHBP_Dase"/>
</dbReference>
<keyword evidence="2" id="KW-1185">Reference proteome</keyword>